<organism evidence="2 3">
    <name type="scientific">Streptomonospora wellingtoniae</name>
    <dbReference type="NCBI Taxonomy" id="3075544"/>
    <lineage>
        <taxon>Bacteria</taxon>
        <taxon>Bacillati</taxon>
        <taxon>Actinomycetota</taxon>
        <taxon>Actinomycetes</taxon>
        <taxon>Streptosporangiales</taxon>
        <taxon>Nocardiopsidaceae</taxon>
        <taxon>Streptomonospora</taxon>
    </lineage>
</organism>
<dbReference type="RefSeq" id="WP_311545420.1">
    <property type="nucleotide sequence ID" value="NZ_JAVREK010000011.1"/>
</dbReference>
<evidence type="ECO:0000313" key="3">
    <source>
        <dbReference type="Proteomes" id="UP001183226"/>
    </source>
</evidence>
<proteinExistence type="predicted"/>
<dbReference type="Proteomes" id="UP001183226">
    <property type="component" value="Unassembled WGS sequence"/>
</dbReference>
<evidence type="ECO:0000313" key="2">
    <source>
        <dbReference type="EMBL" id="MDT0302936.1"/>
    </source>
</evidence>
<dbReference type="PROSITE" id="PS50164">
    <property type="entry name" value="GIY_YIG"/>
    <property type="match status" value="1"/>
</dbReference>
<reference evidence="3" key="1">
    <citation type="submission" date="2023-07" db="EMBL/GenBank/DDBJ databases">
        <title>30 novel species of actinomycetes from the DSMZ collection.</title>
        <authorList>
            <person name="Nouioui I."/>
        </authorList>
    </citation>
    <scope>NUCLEOTIDE SEQUENCE [LARGE SCALE GENOMIC DNA]</scope>
    <source>
        <strain evidence="3">DSM 45055</strain>
    </source>
</reference>
<dbReference type="Pfam" id="PF01541">
    <property type="entry name" value="GIY-YIG"/>
    <property type="match status" value="1"/>
</dbReference>
<dbReference type="InterPro" id="IPR000305">
    <property type="entry name" value="GIY-YIG_endonuc"/>
</dbReference>
<dbReference type="Gene3D" id="3.40.1440.10">
    <property type="entry name" value="GIY-YIG endonuclease"/>
    <property type="match status" value="1"/>
</dbReference>
<protein>
    <submittedName>
        <fullName evidence="2">GIY-YIG nuclease family protein</fullName>
    </submittedName>
</protein>
<feature type="domain" description="GIY-YIG" evidence="1">
    <location>
        <begin position="2"/>
        <end position="73"/>
    </location>
</feature>
<comment type="caution">
    <text evidence="2">The sequence shown here is derived from an EMBL/GenBank/DDBJ whole genome shotgun (WGS) entry which is preliminary data.</text>
</comment>
<accession>A0ABU2KUS1</accession>
<dbReference type="EMBL" id="JAVREK010000011">
    <property type="protein sequence ID" value="MDT0302936.1"/>
    <property type="molecule type" value="Genomic_DNA"/>
</dbReference>
<gene>
    <name evidence="2" type="ORF">RM446_12505</name>
</gene>
<name>A0ABU2KUS1_9ACTN</name>
<dbReference type="SUPFAM" id="SSF82771">
    <property type="entry name" value="GIY-YIG endonuclease"/>
    <property type="match status" value="1"/>
</dbReference>
<keyword evidence="3" id="KW-1185">Reference proteome</keyword>
<dbReference type="InterPro" id="IPR035901">
    <property type="entry name" value="GIY-YIG_endonuc_sf"/>
</dbReference>
<sequence>MAKHALYRFYSDSGQLLYTGITNDPGRRFTEHAKEKHWWTKIRGITVDWYDDRDSVLSAEKRAIRIESPLHNVRDKHTPASDEDEFSYEDHVHMNAAIAATGGRRVDQTFFKEVADRVDEALGLGYSYREITNAAEGFSWVEDSVLTEHLPAYPGQLDSSEIENLNDAHTYLAAFIPSEIEQFSSQARAEPEMARAHAHEFTIRAFEIAQDVVDAEGRDLEALSGFLSSVRDGRECLEWAQQATGRDAIFPLPIDCRAVIELAVARRLGTWTPQNAPTSEFRWRELVRHNH</sequence>
<evidence type="ECO:0000259" key="1">
    <source>
        <dbReference type="PROSITE" id="PS50164"/>
    </source>
</evidence>